<gene>
    <name evidence="1" type="primary">far1a</name>
</gene>
<evidence type="ECO:0000313" key="1">
    <source>
        <dbReference type="EMBL" id="QGV11533.1"/>
    </source>
</evidence>
<name>A0A650FKT9_9HYME</name>
<reference evidence="1" key="1">
    <citation type="submission" date="2019-09" db="EMBL/GenBank/DDBJ databases">
        <title>Transcriptome expression in two lineages of Tetrastichus brontispae, implications in the parasitic wasp host-speciation.</title>
        <authorList>
            <person name="Sanchez-Garcia F.J."/>
            <person name="Hou Y."/>
            <person name="Tang B."/>
        </authorList>
    </citation>
    <scope>NUCLEOTIDE SEQUENCE</scope>
</reference>
<dbReference type="EMBL" id="MN567133">
    <property type="protein sequence ID" value="QGV11533.1"/>
    <property type="molecule type" value="mRNA"/>
</dbReference>
<sequence>MSFRTLIKLPSYMKDIHEEFYPSPADLQTVYDAIEADENTEKGLSETEWQTLIGKYPSVYPYSKAIAEDLVRQ</sequence>
<protein>
    <submittedName>
        <fullName evidence="1">Truncated FAR1</fullName>
    </submittedName>
</protein>
<proteinExistence type="evidence at transcript level"/>
<accession>A0A650FKT9</accession>
<organism evidence="1">
    <name type="scientific">Tetrastichus brontispae</name>
    <dbReference type="NCBI Taxonomy" id="2033808"/>
    <lineage>
        <taxon>Eukaryota</taxon>
        <taxon>Metazoa</taxon>
        <taxon>Ecdysozoa</taxon>
        <taxon>Arthropoda</taxon>
        <taxon>Hexapoda</taxon>
        <taxon>Insecta</taxon>
        <taxon>Pterygota</taxon>
        <taxon>Neoptera</taxon>
        <taxon>Endopterygota</taxon>
        <taxon>Hymenoptera</taxon>
        <taxon>Apocrita</taxon>
        <taxon>Proctotrupomorpha</taxon>
        <taxon>Chalcidoidea</taxon>
        <taxon>Eulophidae</taxon>
        <taxon>Tetrastichinae</taxon>
        <taxon>Tetrastichus</taxon>
    </lineage>
</organism>
<dbReference type="AlphaFoldDB" id="A0A650FKT9"/>